<keyword evidence="3 6" id="KW-0540">Nuclease</keyword>
<evidence type="ECO:0000256" key="1">
    <source>
        <dbReference type="ARBA" id="ARBA00009998"/>
    </source>
</evidence>
<dbReference type="InterPro" id="IPR003761">
    <property type="entry name" value="Exonuc_VII_S"/>
</dbReference>
<gene>
    <name evidence="6" type="primary">xseB</name>
    <name evidence="7" type="ORF">SAMN02745158_01247</name>
</gene>
<dbReference type="Pfam" id="PF02609">
    <property type="entry name" value="Exonuc_VII_S"/>
    <property type="match status" value="1"/>
</dbReference>
<comment type="function">
    <text evidence="6">Bidirectionally degrades single-stranded DNA into large acid-insoluble oligonucleotides, which are then degraded further into small acid-soluble oligonucleotides.</text>
</comment>
<protein>
    <recommendedName>
        <fullName evidence="6">Exodeoxyribonuclease 7 small subunit</fullName>
        <ecNumber evidence="6">3.1.11.6</ecNumber>
    </recommendedName>
    <alternativeName>
        <fullName evidence="6">Exodeoxyribonuclease VII small subunit</fullName>
        <shortName evidence="6">Exonuclease VII small subunit</shortName>
    </alternativeName>
</protein>
<dbReference type="GO" id="GO:0008855">
    <property type="term" value="F:exodeoxyribonuclease VII activity"/>
    <property type="evidence" value="ECO:0007669"/>
    <property type="project" value="UniProtKB-UniRule"/>
</dbReference>
<dbReference type="PANTHER" id="PTHR34137">
    <property type="entry name" value="EXODEOXYRIBONUCLEASE 7 SMALL SUBUNIT"/>
    <property type="match status" value="1"/>
</dbReference>
<organism evidence="7 8">
    <name type="scientific">Lactonifactor longoviformis DSM 17459</name>
    <dbReference type="NCBI Taxonomy" id="1122155"/>
    <lineage>
        <taxon>Bacteria</taxon>
        <taxon>Bacillati</taxon>
        <taxon>Bacillota</taxon>
        <taxon>Clostridia</taxon>
        <taxon>Eubacteriales</taxon>
        <taxon>Clostridiaceae</taxon>
        <taxon>Lactonifactor</taxon>
    </lineage>
</organism>
<dbReference type="PIRSF" id="PIRSF006488">
    <property type="entry name" value="Exonuc_VII_S"/>
    <property type="match status" value="1"/>
</dbReference>
<dbReference type="GO" id="GO:0006308">
    <property type="term" value="P:DNA catabolic process"/>
    <property type="evidence" value="ECO:0007669"/>
    <property type="project" value="UniProtKB-UniRule"/>
</dbReference>
<evidence type="ECO:0000256" key="4">
    <source>
        <dbReference type="ARBA" id="ARBA00022801"/>
    </source>
</evidence>
<evidence type="ECO:0000256" key="2">
    <source>
        <dbReference type="ARBA" id="ARBA00022490"/>
    </source>
</evidence>
<evidence type="ECO:0000256" key="6">
    <source>
        <dbReference type="HAMAP-Rule" id="MF_00337"/>
    </source>
</evidence>
<accession>A0A1M4VIV4</accession>
<dbReference type="STRING" id="1122155.SAMN02745158_01247"/>
<dbReference type="InterPro" id="IPR037004">
    <property type="entry name" value="Exonuc_VII_ssu_sf"/>
</dbReference>
<comment type="subcellular location">
    <subcellularLocation>
        <location evidence="6">Cytoplasm</location>
    </subcellularLocation>
</comment>
<comment type="subunit">
    <text evidence="6">Heterooligomer composed of large and small subunits.</text>
</comment>
<name>A0A1M4VIV4_9CLOT</name>
<evidence type="ECO:0000256" key="5">
    <source>
        <dbReference type="ARBA" id="ARBA00022839"/>
    </source>
</evidence>
<comment type="similarity">
    <text evidence="1 6">Belongs to the XseB family.</text>
</comment>
<dbReference type="Gene3D" id="1.10.287.1040">
    <property type="entry name" value="Exonuclease VII, small subunit"/>
    <property type="match status" value="1"/>
</dbReference>
<proteinExistence type="inferred from homology"/>
<dbReference type="PANTHER" id="PTHR34137:SF1">
    <property type="entry name" value="EXODEOXYRIBONUCLEASE 7 SMALL SUBUNIT"/>
    <property type="match status" value="1"/>
</dbReference>
<dbReference type="HAMAP" id="MF_00337">
    <property type="entry name" value="Exonuc_7_S"/>
    <property type="match status" value="1"/>
</dbReference>
<dbReference type="AlphaFoldDB" id="A0A1M4VIV4"/>
<reference evidence="7 8" key="1">
    <citation type="submission" date="2016-11" db="EMBL/GenBank/DDBJ databases">
        <authorList>
            <person name="Jaros S."/>
            <person name="Januszkiewicz K."/>
            <person name="Wedrychowicz H."/>
        </authorList>
    </citation>
    <scope>NUCLEOTIDE SEQUENCE [LARGE SCALE GENOMIC DNA]</scope>
    <source>
        <strain evidence="7 8">DSM 17459</strain>
    </source>
</reference>
<dbReference type="SUPFAM" id="SSF116842">
    <property type="entry name" value="XseB-like"/>
    <property type="match status" value="1"/>
</dbReference>
<keyword evidence="2 6" id="KW-0963">Cytoplasm</keyword>
<dbReference type="GO" id="GO:0009318">
    <property type="term" value="C:exodeoxyribonuclease VII complex"/>
    <property type="evidence" value="ECO:0007669"/>
    <property type="project" value="UniProtKB-UniRule"/>
</dbReference>
<evidence type="ECO:0000256" key="3">
    <source>
        <dbReference type="ARBA" id="ARBA00022722"/>
    </source>
</evidence>
<dbReference type="RefSeq" id="WP_072849993.1">
    <property type="nucleotide sequence ID" value="NZ_FQVI01000004.1"/>
</dbReference>
<keyword evidence="5 6" id="KW-0269">Exonuclease</keyword>
<dbReference type="Proteomes" id="UP000184245">
    <property type="component" value="Unassembled WGS sequence"/>
</dbReference>
<evidence type="ECO:0000313" key="7">
    <source>
        <dbReference type="EMBL" id="SHE68793.1"/>
    </source>
</evidence>
<dbReference type="NCBIfam" id="TIGR01280">
    <property type="entry name" value="xseB"/>
    <property type="match status" value="1"/>
</dbReference>
<sequence length="71" mass="8281">MADKKQSRTIEEAMKSLDAIVTQLESREISLEDSFKVYQEGMELLKYCNSKIDKVEKKMLQMDENGELSEF</sequence>
<keyword evidence="4 6" id="KW-0378">Hydrolase</keyword>
<dbReference type="EC" id="3.1.11.6" evidence="6"/>
<dbReference type="GO" id="GO:0005829">
    <property type="term" value="C:cytosol"/>
    <property type="evidence" value="ECO:0007669"/>
    <property type="project" value="TreeGrafter"/>
</dbReference>
<keyword evidence="8" id="KW-1185">Reference proteome</keyword>
<dbReference type="EMBL" id="FQVI01000004">
    <property type="protein sequence ID" value="SHE68793.1"/>
    <property type="molecule type" value="Genomic_DNA"/>
</dbReference>
<comment type="catalytic activity">
    <reaction evidence="6">
        <text>Exonucleolytic cleavage in either 5'- to 3'- or 3'- to 5'-direction to yield nucleoside 5'-phosphates.</text>
        <dbReference type="EC" id="3.1.11.6"/>
    </reaction>
</comment>
<evidence type="ECO:0000313" key="8">
    <source>
        <dbReference type="Proteomes" id="UP000184245"/>
    </source>
</evidence>
<dbReference type="OrthoDB" id="1771251at2"/>